<dbReference type="GO" id="GO:0008425">
    <property type="term" value="F:2-methoxy-6-polyprenyl-1,4-benzoquinol methyltransferase activity"/>
    <property type="evidence" value="ECO:0007669"/>
    <property type="project" value="UniProtKB-UniRule"/>
</dbReference>
<dbReference type="GeneID" id="17042368"/>
<comment type="caution">
    <text evidence="7">The sequence shown here is derived from an EMBL/GenBank/DDBJ whole genome shotgun (WGS) entry which is preliminary data.</text>
</comment>
<dbReference type="GO" id="GO:0031314">
    <property type="term" value="C:extrinsic component of mitochondrial inner membrane"/>
    <property type="evidence" value="ECO:0007669"/>
    <property type="project" value="UniProtKB-UniRule"/>
</dbReference>
<dbReference type="InterPro" id="IPR023576">
    <property type="entry name" value="UbiE/COQ5_MeTrFase_CS"/>
</dbReference>
<evidence type="ECO:0000256" key="4">
    <source>
        <dbReference type="ARBA" id="ARBA00022691"/>
    </source>
</evidence>
<reference evidence="7 8" key="1">
    <citation type="journal article" date="2012" name="Genome Biol.">
        <title>The genome of the polar eukaryotic microalga coccomyxa subellipsoidea reveals traits of cold adaptation.</title>
        <authorList>
            <person name="Blanc G."/>
            <person name="Agarkova I."/>
            <person name="Grimwood J."/>
            <person name="Kuo A."/>
            <person name="Brueggeman A."/>
            <person name="Dunigan D."/>
            <person name="Gurnon J."/>
            <person name="Ladunga I."/>
            <person name="Lindquist E."/>
            <person name="Lucas S."/>
            <person name="Pangilinan J."/>
            <person name="Proschold T."/>
            <person name="Salamov A."/>
            <person name="Schmutz J."/>
            <person name="Weeks D."/>
            <person name="Yamada T."/>
            <person name="Claverie J.M."/>
            <person name="Grigoriev I."/>
            <person name="Van Etten J."/>
            <person name="Lomsadze A."/>
            <person name="Borodovsky M."/>
        </authorList>
    </citation>
    <scope>NUCLEOTIDE SEQUENCE [LARGE SCALE GENOMIC DNA]</scope>
    <source>
        <strain evidence="7 8">C-169</strain>
    </source>
</reference>
<accession>I0YZV1</accession>
<evidence type="ECO:0000256" key="6">
    <source>
        <dbReference type="HAMAP-Rule" id="MF_03191"/>
    </source>
</evidence>
<dbReference type="UniPathway" id="UPA00232"/>
<evidence type="ECO:0000313" key="8">
    <source>
        <dbReference type="Proteomes" id="UP000007264"/>
    </source>
</evidence>
<comment type="function">
    <text evidence="6">Methyltransferase required for the conversion of 2-polyprenyl-6-methoxy-1,4-benzoquinol (DDMQH2) to 2-polyprenyl-3-methyl-6-methoxy-1,4-benzoquinol (DMQH2).</text>
</comment>
<feature type="binding site" evidence="6">
    <location>
        <position position="70"/>
    </location>
    <ligand>
        <name>S-adenosyl-L-methionine</name>
        <dbReference type="ChEBI" id="CHEBI:59789"/>
    </ligand>
</feature>
<organism evidence="7 8">
    <name type="scientific">Coccomyxa subellipsoidea (strain C-169)</name>
    <name type="common">Green microalga</name>
    <dbReference type="NCBI Taxonomy" id="574566"/>
    <lineage>
        <taxon>Eukaryota</taxon>
        <taxon>Viridiplantae</taxon>
        <taxon>Chlorophyta</taxon>
        <taxon>core chlorophytes</taxon>
        <taxon>Trebouxiophyceae</taxon>
        <taxon>Trebouxiophyceae incertae sedis</taxon>
        <taxon>Coccomyxaceae</taxon>
        <taxon>Coccomyxa</taxon>
        <taxon>Coccomyxa subellipsoidea</taxon>
    </lineage>
</organism>
<dbReference type="Pfam" id="PF01209">
    <property type="entry name" value="Ubie_methyltran"/>
    <property type="match status" value="1"/>
</dbReference>
<keyword evidence="1 6" id="KW-0489">Methyltransferase</keyword>
<comment type="caution">
    <text evidence="6">Lacks conserved residue(s) required for the propagation of feature annotation.</text>
</comment>
<dbReference type="PROSITE" id="PS01184">
    <property type="entry name" value="UBIE_2"/>
    <property type="match status" value="1"/>
</dbReference>
<sequence length="265" mass="29138">MLFNSIAGFEEIRAEEKSKRVGQVFSSVASSYDTMNDLMSGGLHRLWKDRLVTRLQPFAGMQHLDVAGGTGDVAFRVLGAMGEEQAREQEDSDAPNPVPLGQVHVCDINPDMLQAGQRKALQQHIGEGGGLSWVVGDAEQLPFQDNSMDAYTIAFGIRNVTNIDAALDEAFRVLKKGGAFHCLEFSQLALPGLRELYDAYSFRVIPQIGRVVANDEASYQYLVESIRRFPDQKTFASLIREAQFSGVSYENLSGGICAIHSGFKI</sequence>
<evidence type="ECO:0000256" key="1">
    <source>
        <dbReference type="ARBA" id="ARBA00022603"/>
    </source>
</evidence>
<evidence type="ECO:0000256" key="2">
    <source>
        <dbReference type="ARBA" id="ARBA00022679"/>
    </source>
</evidence>
<comment type="catalytic activity">
    <reaction evidence="6">
        <text>a 2-methoxy-6-(all-trans-polyprenyl)benzene-1,4-diol + S-adenosyl-L-methionine = a 5-methoxy-2-methyl-3-(all-trans-polyprenyl)benzene-1,4-diol + S-adenosyl-L-homocysteine + H(+)</text>
        <dbReference type="Rhea" id="RHEA:28286"/>
        <dbReference type="Rhea" id="RHEA-COMP:10858"/>
        <dbReference type="Rhea" id="RHEA-COMP:10859"/>
        <dbReference type="ChEBI" id="CHEBI:15378"/>
        <dbReference type="ChEBI" id="CHEBI:57856"/>
        <dbReference type="ChEBI" id="CHEBI:59789"/>
        <dbReference type="ChEBI" id="CHEBI:84166"/>
        <dbReference type="ChEBI" id="CHEBI:84167"/>
        <dbReference type="EC" id="2.1.1.201"/>
    </reaction>
</comment>
<keyword evidence="6" id="KW-0472">Membrane</keyword>
<dbReference type="FunFam" id="3.40.50.150:FF:000064">
    <property type="entry name" value="2-methoxy-6-polyprenyl-1,4-benzoquinol methylase, mitochondrial"/>
    <property type="match status" value="1"/>
</dbReference>
<dbReference type="CDD" id="cd02440">
    <property type="entry name" value="AdoMet_MTases"/>
    <property type="match status" value="1"/>
</dbReference>
<comment type="pathway">
    <text evidence="6">Cofactor biosynthesis; ubiquinone biosynthesis.</text>
</comment>
<dbReference type="InterPro" id="IPR004033">
    <property type="entry name" value="UbiE/COQ5_MeTrFase"/>
</dbReference>
<dbReference type="RefSeq" id="XP_005648464.1">
    <property type="nucleotide sequence ID" value="XM_005648407.1"/>
</dbReference>
<name>I0YZV1_COCSC</name>
<dbReference type="GO" id="GO:0032259">
    <property type="term" value="P:methylation"/>
    <property type="evidence" value="ECO:0007669"/>
    <property type="project" value="UniProtKB-KW"/>
</dbReference>
<dbReference type="Proteomes" id="UP000007264">
    <property type="component" value="Unassembled WGS sequence"/>
</dbReference>
<dbReference type="InterPro" id="IPR029063">
    <property type="entry name" value="SAM-dependent_MTases_sf"/>
</dbReference>
<dbReference type="HAMAP" id="MF_01813">
    <property type="entry name" value="MenG_UbiE_methyltr"/>
    <property type="match status" value="1"/>
</dbReference>
<gene>
    <name evidence="6" type="primary">COQ5</name>
    <name evidence="7" type="ORF">COCSUDRAFT_41267</name>
</gene>
<evidence type="ECO:0000256" key="5">
    <source>
        <dbReference type="ARBA" id="ARBA00046387"/>
    </source>
</evidence>
<dbReference type="AlphaFoldDB" id="I0YZV1"/>
<dbReference type="Gene3D" id="3.40.50.150">
    <property type="entry name" value="Vaccinia Virus protein VP39"/>
    <property type="match status" value="1"/>
</dbReference>
<feature type="binding site" evidence="6">
    <location>
        <begin position="137"/>
        <end position="138"/>
    </location>
    <ligand>
        <name>S-adenosyl-L-methionine</name>
        <dbReference type="ChEBI" id="CHEBI:59789"/>
    </ligand>
</feature>
<comment type="similarity">
    <text evidence="6">Belongs to the class I-like SAM-binding methyltransferase superfamily. MenG/UbiE family.</text>
</comment>
<keyword evidence="4 6" id="KW-0949">S-adenosyl-L-methionine</keyword>
<dbReference type="OrthoDB" id="6329284at2759"/>
<dbReference type="KEGG" id="csl:COCSUDRAFT_41267"/>
<keyword evidence="2 6" id="KW-0808">Transferase</keyword>
<protein>
    <recommendedName>
        <fullName evidence="6">2-methoxy-6-polyprenyl-1,4-benzoquinol methylase, mitochondrial</fullName>
        <ecNumber evidence="6">2.1.1.201</ecNumber>
    </recommendedName>
    <alternativeName>
        <fullName evidence="6">Ubiquinone biosynthesis methyltransferase COQ5</fullName>
    </alternativeName>
</protein>
<evidence type="ECO:0000256" key="3">
    <source>
        <dbReference type="ARBA" id="ARBA00022688"/>
    </source>
</evidence>
<dbReference type="NCBIfam" id="TIGR01934">
    <property type="entry name" value="MenG_MenH_UbiE"/>
    <property type="match status" value="1"/>
</dbReference>
<dbReference type="PANTHER" id="PTHR43591:SF24">
    <property type="entry name" value="2-METHOXY-6-POLYPRENYL-1,4-BENZOQUINOL METHYLASE, MITOCHONDRIAL"/>
    <property type="match status" value="1"/>
</dbReference>
<proteinExistence type="inferred from homology"/>
<keyword evidence="3 6" id="KW-0831">Ubiquinone biosynthesis</keyword>
<keyword evidence="6" id="KW-0496">Mitochondrion</keyword>
<keyword evidence="6" id="KW-0999">Mitochondrion inner membrane</keyword>
<dbReference type="PROSITE" id="PS01183">
    <property type="entry name" value="UBIE_1"/>
    <property type="match status" value="1"/>
</dbReference>
<keyword evidence="7" id="KW-0830">Ubiquinone</keyword>
<comment type="subunit">
    <text evidence="5">Component of a multi-subunit COQ enzyme complex, composed of at least COQ3, COQ4, COQ5, COQ6, COQ7 and COQ9. Interacts with PYURF; the interaction is direct, stabilizes COQ5 protein and associates PYURF with COQ enzyme complex.</text>
</comment>
<dbReference type="STRING" id="574566.I0YZV1"/>
<comment type="subcellular location">
    <subcellularLocation>
        <location evidence="6">Mitochondrion inner membrane</location>
        <topology evidence="6">Peripheral membrane protein</topology>
        <orientation evidence="6">Matrix side</orientation>
    </subcellularLocation>
</comment>
<keyword evidence="8" id="KW-1185">Reference proteome</keyword>
<dbReference type="EC" id="2.1.1.201" evidence="6"/>
<dbReference type="SUPFAM" id="SSF53335">
    <property type="entry name" value="S-adenosyl-L-methionine-dependent methyltransferases"/>
    <property type="match status" value="1"/>
</dbReference>
<dbReference type="eggNOG" id="KOG1540">
    <property type="taxonomic scope" value="Eukaryota"/>
</dbReference>
<dbReference type="PANTHER" id="PTHR43591">
    <property type="entry name" value="METHYLTRANSFERASE"/>
    <property type="match status" value="1"/>
</dbReference>
<feature type="binding site" evidence="6">
    <location>
        <position position="107"/>
    </location>
    <ligand>
        <name>S-adenosyl-L-methionine</name>
        <dbReference type="ChEBI" id="CHEBI:59789"/>
    </ligand>
</feature>
<dbReference type="EMBL" id="AGSI01000006">
    <property type="protein sequence ID" value="EIE23920.1"/>
    <property type="molecule type" value="Genomic_DNA"/>
</dbReference>
<dbReference type="PROSITE" id="PS51608">
    <property type="entry name" value="SAM_MT_UBIE"/>
    <property type="match status" value="1"/>
</dbReference>
<evidence type="ECO:0000313" key="7">
    <source>
        <dbReference type="EMBL" id="EIE23920.1"/>
    </source>
</evidence>